<feature type="compositionally biased region" description="Low complexity" evidence="1">
    <location>
        <begin position="132"/>
        <end position="145"/>
    </location>
</feature>
<dbReference type="EMBL" id="CENE01000003">
    <property type="protein sequence ID" value="CEQ39505.1"/>
    <property type="molecule type" value="Genomic_DNA"/>
</dbReference>
<name>A0A0D6EIS0_SPOSA</name>
<feature type="region of interest" description="Disordered" evidence="1">
    <location>
        <begin position="1"/>
        <end position="182"/>
    </location>
</feature>
<reference evidence="3" key="1">
    <citation type="submission" date="2015-02" db="EMBL/GenBank/DDBJ databases">
        <authorList>
            <person name="Gon?alves P."/>
        </authorList>
    </citation>
    <scope>NUCLEOTIDE SEQUENCE [LARGE SCALE GENOMIC DNA]</scope>
</reference>
<feature type="compositionally biased region" description="Low complexity" evidence="1">
    <location>
        <begin position="154"/>
        <end position="182"/>
    </location>
</feature>
<feature type="compositionally biased region" description="Basic and acidic residues" evidence="1">
    <location>
        <begin position="303"/>
        <end position="324"/>
    </location>
</feature>
<evidence type="ECO:0000313" key="3">
    <source>
        <dbReference type="Proteomes" id="UP000243876"/>
    </source>
</evidence>
<keyword evidence="3" id="KW-1185">Reference proteome</keyword>
<feature type="compositionally biased region" description="Pro residues" evidence="1">
    <location>
        <begin position="75"/>
        <end position="97"/>
    </location>
</feature>
<dbReference type="Proteomes" id="UP000243876">
    <property type="component" value="Unassembled WGS sequence"/>
</dbReference>
<proteinExistence type="predicted"/>
<organism evidence="2 3">
    <name type="scientific">Sporidiobolus salmonicolor</name>
    <name type="common">Yeast-like fungus</name>
    <name type="synonym">Sporobolomyces salmonicolor</name>
    <dbReference type="NCBI Taxonomy" id="5005"/>
    <lineage>
        <taxon>Eukaryota</taxon>
        <taxon>Fungi</taxon>
        <taxon>Dikarya</taxon>
        <taxon>Basidiomycota</taxon>
        <taxon>Pucciniomycotina</taxon>
        <taxon>Microbotryomycetes</taxon>
        <taxon>Sporidiobolales</taxon>
        <taxon>Sporidiobolaceae</taxon>
        <taxon>Sporobolomyces</taxon>
    </lineage>
</organism>
<accession>A0A0D6EIS0</accession>
<feature type="compositionally biased region" description="Polar residues" evidence="1">
    <location>
        <begin position="7"/>
        <end position="19"/>
    </location>
</feature>
<feature type="compositionally biased region" description="Low complexity" evidence="1">
    <location>
        <begin position="50"/>
        <end position="63"/>
    </location>
</feature>
<protein>
    <submittedName>
        <fullName evidence="2">SPOSA6832_01032-mRNA-1:cds</fullName>
    </submittedName>
</protein>
<feature type="region of interest" description="Disordered" evidence="1">
    <location>
        <begin position="235"/>
        <end position="331"/>
    </location>
</feature>
<gene>
    <name evidence="2" type="primary">SPOSA6832_01032</name>
</gene>
<dbReference type="AlphaFoldDB" id="A0A0D6EIS0"/>
<dbReference type="OrthoDB" id="5572844at2759"/>
<evidence type="ECO:0000256" key="1">
    <source>
        <dbReference type="SAM" id="MobiDB-lite"/>
    </source>
</evidence>
<evidence type="ECO:0000313" key="2">
    <source>
        <dbReference type="EMBL" id="CEQ39505.1"/>
    </source>
</evidence>
<sequence>MHLIAYTNKSAFTTGNLPSASRDPLIQGMLARRSNAGRDPRQQPAMHTASTRSGSPSSSGSNSGKRRQYRGSHPALPPIFPVVPNPTAPHSPRPSLPSLPIVEIDPQRAHSASLDDSGHRDRPRSSSGVEQRPSTSRPDPRPSSSYDTHPYRTSSSSSHSIPSLPQHTATATASPSASTFASSHLLPPTGCSSHSWLFPSDAPFRTHPQDHPPPMASFPRLPSIITASAPLVRSPLEAPTSASPPTPAAPPTAPTASPFDPFPRQLPPIDAAFAAGLPSLGRDSPPRFSPMCGTFLDDDVDSDPLRASRAGAREARGSEDERQLRLLGRTL</sequence>
<feature type="compositionally biased region" description="Pro residues" evidence="1">
    <location>
        <begin position="242"/>
        <end position="253"/>
    </location>
</feature>